<feature type="repeat" description="PPR" evidence="2">
    <location>
        <begin position="207"/>
        <end position="241"/>
    </location>
</feature>
<feature type="repeat" description="PPR" evidence="2">
    <location>
        <begin position="68"/>
        <end position="102"/>
    </location>
</feature>
<dbReference type="OrthoDB" id="185373at2759"/>
<dbReference type="InterPro" id="IPR006145">
    <property type="entry name" value="PsdUridine_synth_RsuA/RluA"/>
</dbReference>
<dbReference type="Pfam" id="PF13812">
    <property type="entry name" value="PPR_3"/>
    <property type="match status" value="1"/>
</dbReference>
<feature type="repeat" description="PPR" evidence="2">
    <location>
        <begin position="343"/>
        <end position="377"/>
    </location>
</feature>
<feature type="repeat" description="PPR" evidence="2">
    <location>
        <begin position="172"/>
        <end position="206"/>
    </location>
</feature>
<dbReference type="NCBIfam" id="TIGR00756">
    <property type="entry name" value="PPR"/>
    <property type="match status" value="1"/>
</dbReference>
<feature type="domain" description="Pseudouridine synthase RsuA/RluA-like" evidence="3">
    <location>
        <begin position="529"/>
        <end position="671"/>
    </location>
</feature>
<dbReference type="EMBL" id="LSRX01001311">
    <property type="protein sequence ID" value="OLP81108.1"/>
    <property type="molecule type" value="Genomic_DNA"/>
</dbReference>
<dbReference type="InterPro" id="IPR020103">
    <property type="entry name" value="PsdUridine_synth_cat_dom_sf"/>
</dbReference>
<dbReference type="InterPro" id="IPR011990">
    <property type="entry name" value="TPR-like_helical_dom_sf"/>
</dbReference>
<evidence type="ECO:0000256" key="1">
    <source>
        <dbReference type="ARBA" id="ARBA00022737"/>
    </source>
</evidence>
<sequence length="1290" mass="141160">MALPSLADVLAAFPDNATYDDVQQILSPALPKWGRQPRLATAVLKQVECVATVITMLDVMQGSRIETNKFHYSVAIAACDKAGDWKLAVQLLARMERHFISPDVVCFNAAIGVCEKSAEWDGAISILSLMASLRTLPDTISYNSVLGASARAGHWELALDMLYQLHRRSAADVISFSSALAACAKGTQWDAALRILASMPAGRVLPNAFSYSSAMAATANSGLWEHAVQLLSDMAERAVLADAFVYSAVTTACGRGQEWELAMLLLGRTVEESSDHAEVVFNSAISACATAAQWQPALWILASMPFPQVVSYNSAVAACGRCSLWQASISLLTRMATESLNPDEISYNSAIDACGEGGSWQLALDLLLQMYRRVIRPGEVSFTSALSATARAAKWHMCMAMLCRMGELRQNLASDAVGIAMSACEGSCAWEATLVLLESMMALRDTPDALHVGSAANALRKSLGKKRAMDLLEIMKAVWLRRDAEKSLALTRKVPTFAVSHPTVLGFGCGIVAAKKSDDVTTEVFAERIAALLWPGARSAEVLSIVSRLDRATSGVLPLALGPAGSLAANWLQSQFASRLVKKNYVCLCEGPKLGIVSETGQVTSPLRTSKIYETKRTEVSETGREALTKYRVLARYRAPTVPNPGDHELILLSVKPVTGRTHQIRVHLAHLNRPIVGDGKYGRHLSMLPRQRLFLHCRRIELRDLSGKPFCVKARLPLELRDVLASLKPLRIDEAWGRKKFAFTVLAARNPISSRVKTSCDHGHSNSAFFSAVRDRSASECSLQATTCKYLSDILVYTCKPGSKRAPLIRSCIVGPQTWSVMHLWAFAGSVFFGAAGPPLIFDFLTATELHDFDCVEDVFPLALNSCLRWAMDQQHQFEKIRFAEVVAEAALGRFQGPWSHEYLQRQIVAAARHCAQKSVPHLAAVDHEGEEAGSVWQHMVLTFGATSSVWAYLRVADIHAAMGFRMKKSKEKPPAAKQVLLVVEWSAGQEQVQASAGSDRIEKIQQMISGVLESGEMSQQMATKLAGLCTLDSTDSPGSNALSPLRTALIEIQQVLPLLKPVQIPVQINEQRVSVLYADAFITLQGVRRAANKWGAECPPLHALVGSKNGWGLCFSVHRDKGVHFGVRYWWSHVESLAKVAPSKALFYWLEMMAQILSIAVIAPHVRGHMVCFIDNTAAEHALRKGYAKSEAFTKTLACFWSWVANTGLQLSFHRVTSAANLSDGISRGCWDEAESWGCQRLHPQFERFYKFFSRAHGASGKPCTASSQLVDEVADFQSTRQSGEQRV</sequence>
<dbReference type="Gene3D" id="3.30.2350.10">
    <property type="entry name" value="Pseudouridine synthase"/>
    <property type="match status" value="1"/>
</dbReference>
<keyword evidence="1" id="KW-0677">Repeat</keyword>
<protein>
    <submittedName>
        <fullName evidence="4">Pentatricopeptide repeat-containing protein, chloroplastic</fullName>
    </submittedName>
</protein>
<dbReference type="GO" id="GO:0001522">
    <property type="term" value="P:pseudouridine synthesis"/>
    <property type="evidence" value="ECO:0007669"/>
    <property type="project" value="InterPro"/>
</dbReference>
<proteinExistence type="predicted"/>
<feature type="repeat" description="PPR" evidence="2">
    <location>
        <begin position="138"/>
        <end position="168"/>
    </location>
</feature>
<evidence type="ECO:0000313" key="4">
    <source>
        <dbReference type="EMBL" id="OLP81108.1"/>
    </source>
</evidence>
<dbReference type="PANTHER" id="PTHR47447:SF24">
    <property type="entry name" value="PENTATRICOPEPTIDE REPEAT-CONTAINING PROTEIN"/>
    <property type="match status" value="1"/>
</dbReference>
<accession>A0A1Q9CDV6</accession>
<dbReference type="Proteomes" id="UP000186817">
    <property type="component" value="Unassembled WGS sequence"/>
</dbReference>
<evidence type="ECO:0000259" key="3">
    <source>
        <dbReference type="Pfam" id="PF00849"/>
    </source>
</evidence>
<dbReference type="Pfam" id="PF01535">
    <property type="entry name" value="PPR"/>
    <property type="match status" value="3"/>
</dbReference>
<name>A0A1Q9CDV6_SYMMI</name>
<reference evidence="4 5" key="1">
    <citation type="submission" date="2016-02" db="EMBL/GenBank/DDBJ databases">
        <title>Genome analysis of coral dinoflagellate symbionts highlights evolutionary adaptations to a symbiotic lifestyle.</title>
        <authorList>
            <person name="Aranda M."/>
            <person name="Li Y."/>
            <person name="Liew Y.J."/>
            <person name="Baumgarten S."/>
            <person name="Simakov O."/>
            <person name="Wilson M."/>
            <person name="Piel J."/>
            <person name="Ashoor H."/>
            <person name="Bougouffa S."/>
            <person name="Bajic V.B."/>
            <person name="Ryu T."/>
            <person name="Ravasi T."/>
            <person name="Bayer T."/>
            <person name="Micklem G."/>
            <person name="Kim H."/>
            <person name="Bhak J."/>
            <person name="Lajeunesse T.C."/>
            <person name="Voolstra C.R."/>
        </authorList>
    </citation>
    <scope>NUCLEOTIDE SEQUENCE [LARGE SCALE GENOMIC DNA]</scope>
    <source>
        <strain evidence="4 5">CCMP2467</strain>
    </source>
</reference>
<dbReference type="GO" id="GO:0003723">
    <property type="term" value="F:RNA binding"/>
    <property type="evidence" value="ECO:0007669"/>
    <property type="project" value="InterPro"/>
</dbReference>
<gene>
    <name evidence="4" type="ORF">AK812_SmicGene38391</name>
</gene>
<dbReference type="Gene3D" id="1.25.40.10">
    <property type="entry name" value="Tetratricopeptide repeat domain"/>
    <property type="match status" value="3"/>
</dbReference>
<dbReference type="PANTHER" id="PTHR47447">
    <property type="entry name" value="OS03G0856100 PROTEIN"/>
    <property type="match status" value="1"/>
</dbReference>
<evidence type="ECO:0000313" key="5">
    <source>
        <dbReference type="Proteomes" id="UP000186817"/>
    </source>
</evidence>
<dbReference type="GO" id="GO:0009982">
    <property type="term" value="F:pseudouridine synthase activity"/>
    <property type="evidence" value="ECO:0007669"/>
    <property type="project" value="InterPro"/>
</dbReference>
<dbReference type="SUPFAM" id="SSF55120">
    <property type="entry name" value="Pseudouridine synthase"/>
    <property type="match status" value="1"/>
</dbReference>
<dbReference type="PROSITE" id="PS51375">
    <property type="entry name" value="PPR"/>
    <property type="match status" value="5"/>
</dbReference>
<organism evidence="4 5">
    <name type="scientific">Symbiodinium microadriaticum</name>
    <name type="common">Dinoflagellate</name>
    <name type="synonym">Zooxanthella microadriatica</name>
    <dbReference type="NCBI Taxonomy" id="2951"/>
    <lineage>
        <taxon>Eukaryota</taxon>
        <taxon>Sar</taxon>
        <taxon>Alveolata</taxon>
        <taxon>Dinophyceae</taxon>
        <taxon>Suessiales</taxon>
        <taxon>Symbiodiniaceae</taxon>
        <taxon>Symbiodinium</taxon>
    </lineage>
</organism>
<dbReference type="CDD" id="cd02869">
    <property type="entry name" value="PseudoU_synth_RluA_like"/>
    <property type="match status" value="1"/>
</dbReference>
<keyword evidence="5" id="KW-1185">Reference proteome</keyword>
<comment type="caution">
    <text evidence="4">The sequence shown here is derived from an EMBL/GenBank/DDBJ whole genome shotgun (WGS) entry which is preliminary data.</text>
</comment>
<dbReference type="Pfam" id="PF00849">
    <property type="entry name" value="PseudoU_synth_2"/>
    <property type="match status" value="1"/>
</dbReference>
<evidence type="ECO:0000256" key="2">
    <source>
        <dbReference type="PROSITE-ProRule" id="PRU00708"/>
    </source>
</evidence>
<dbReference type="InterPro" id="IPR002885">
    <property type="entry name" value="PPR_rpt"/>
</dbReference>